<reference evidence="3 4" key="1">
    <citation type="submission" date="2023-09" db="EMBL/GenBank/DDBJ databases">
        <title>Genomes of two closely related lineages of the louse Polyplax serrata with different host specificities.</title>
        <authorList>
            <person name="Martinu J."/>
            <person name="Tarabai H."/>
            <person name="Stefka J."/>
            <person name="Hypsa V."/>
        </authorList>
    </citation>
    <scope>NUCLEOTIDE SEQUENCE [LARGE SCALE GENOMIC DNA]</scope>
    <source>
        <strain evidence="3">98ZLc_SE</strain>
    </source>
</reference>
<comment type="caution">
    <text evidence="3">The sequence shown here is derived from an EMBL/GenBank/DDBJ whole genome shotgun (WGS) entry which is preliminary data.</text>
</comment>
<dbReference type="EMBL" id="JAWJWF010000003">
    <property type="protein sequence ID" value="KAK6634907.1"/>
    <property type="molecule type" value="Genomic_DNA"/>
</dbReference>
<protein>
    <recommendedName>
        <fullName evidence="2">Ig-like domain-containing protein</fullName>
    </recommendedName>
</protein>
<dbReference type="Gene3D" id="2.60.40.10">
    <property type="entry name" value="Immunoglobulins"/>
    <property type="match status" value="1"/>
</dbReference>
<name>A0ABR1B666_POLSC</name>
<dbReference type="SUPFAM" id="SSF48726">
    <property type="entry name" value="Immunoglobulin"/>
    <property type="match status" value="1"/>
</dbReference>
<feature type="signal peptide" evidence="1">
    <location>
        <begin position="1"/>
        <end position="28"/>
    </location>
</feature>
<organism evidence="3 4">
    <name type="scientific">Polyplax serrata</name>
    <name type="common">Common mouse louse</name>
    <dbReference type="NCBI Taxonomy" id="468196"/>
    <lineage>
        <taxon>Eukaryota</taxon>
        <taxon>Metazoa</taxon>
        <taxon>Ecdysozoa</taxon>
        <taxon>Arthropoda</taxon>
        <taxon>Hexapoda</taxon>
        <taxon>Insecta</taxon>
        <taxon>Pterygota</taxon>
        <taxon>Neoptera</taxon>
        <taxon>Paraneoptera</taxon>
        <taxon>Psocodea</taxon>
        <taxon>Troctomorpha</taxon>
        <taxon>Phthiraptera</taxon>
        <taxon>Anoplura</taxon>
        <taxon>Polyplacidae</taxon>
        <taxon>Polyplax</taxon>
    </lineage>
</organism>
<proteinExistence type="predicted"/>
<evidence type="ECO:0000313" key="3">
    <source>
        <dbReference type="EMBL" id="KAK6634907.1"/>
    </source>
</evidence>
<keyword evidence="1" id="KW-0732">Signal</keyword>
<dbReference type="InterPro" id="IPR013783">
    <property type="entry name" value="Ig-like_fold"/>
</dbReference>
<sequence>MWKMKKTIKASAVTCLFVVMLLAEVGDCARGGGGGRRGGGRKGTKYGMRMPILIRSRNQEAGNYYEHKDGARIIKSSHFELDYMLGRKITFFCMAKGLPRPEITWFKDGIELYAHNFFQQPRQKINNRPVEEY</sequence>
<feature type="chain" id="PRO_5047010515" description="Ig-like domain-containing protein" evidence="1">
    <location>
        <begin position="29"/>
        <end position="133"/>
    </location>
</feature>
<dbReference type="InterPro" id="IPR007110">
    <property type="entry name" value="Ig-like_dom"/>
</dbReference>
<evidence type="ECO:0000313" key="4">
    <source>
        <dbReference type="Proteomes" id="UP001359485"/>
    </source>
</evidence>
<dbReference type="Pfam" id="PF07679">
    <property type="entry name" value="I-set"/>
    <property type="match status" value="1"/>
</dbReference>
<accession>A0ABR1B666</accession>
<dbReference type="InterPro" id="IPR036179">
    <property type="entry name" value="Ig-like_dom_sf"/>
</dbReference>
<gene>
    <name evidence="3" type="ORF">RUM44_000154</name>
</gene>
<dbReference type="PROSITE" id="PS50835">
    <property type="entry name" value="IG_LIKE"/>
    <property type="match status" value="1"/>
</dbReference>
<dbReference type="Proteomes" id="UP001359485">
    <property type="component" value="Unassembled WGS sequence"/>
</dbReference>
<dbReference type="InterPro" id="IPR013098">
    <property type="entry name" value="Ig_I-set"/>
</dbReference>
<evidence type="ECO:0000256" key="1">
    <source>
        <dbReference type="SAM" id="SignalP"/>
    </source>
</evidence>
<evidence type="ECO:0000259" key="2">
    <source>
        <dbReference type="PROSITE" id="PS50835"/>
    </source>
</evidence>
<feature type="domain" description="Ig-like" evidence="2">
    <location>
        <begin position="86"/>
        <end position="133"/>
    </location>
</feature>
<keyword evidence="4" id="KW-1185">Reference proteome</keyword>